<proteinExistence type="predicted"/>
<protein>
    <submittedName>
        <fullName evidence="1">Uncharacterized protein</fullName>
    </submittedName>
</protein>
<evidence type="ECO:0000313" key="2">
    <source>
        <dbReference type="Proteomes" id="UP000245631"/>
    </source>
</evidence>
<reference evidence="1 2" key="1">
    <citation type="submission" date="2018-05" db="EMBL/GenBank/DDBJ databases">
        <title>Genomic Encyclopedia of Type Strains, Phase IV (KMG-IV): sequencing the most valuable type-strain genomes for metagenomic binning, comparative biology and taxonomic classification.</title>
        <authorList>
            <person name="Goeker M."/>
        </authorList>
    </citation>
    <scope>NUCLEOTIDE SEQUENCE [LARGE SCALE GENOMIC DNA]</scope>
    <source>
        <strain evidence="1 2">DSM 2626</strain>
    </source>
</reference>
<dbReference type="EMBL" id="QGGH01000001">
    <property type="protein sequence ID" value="PWJ94804.1"/>
    <property type="molecule type" value="Genomic_DNA"/>
</dbReference>
<gene>
    <name evidence="1" type="ORF">C8D77_1011490</name>
</gene>
<dbReference type="Proteomes" id="UP000245631">
    <property type="component" value="Unassembled WGS sequence"/>
</dbReference>
<dbReference type="AlphaFoldDB" id="A0A8E3B7U4"/>
<organism evidence="1 2">
    <name type="scientific">Rhizobium loti</name>
    <name type="common">Mesorhizobium loti</name>
    <dbReference type="NCBI Taxonomy" id="381"/>
    <lineage>
        <taxon>Bacteria</taxon>
        <taxon>Pseudomonadati</taxon>
        <taxon>Pseudomonadota</taxon>
        <taxon>Alphaproteobacteria</taxon>
        <taxon>Hyphomicrobiales</taxon>
        <taxon>Phyllobacteriaceae</taxon>
        <taxon>Mesorhizobium</taxon>
    </lineage>
</organism>
<evidence type="ECO:0000313" key="1">
    <source>
        <dbReference type="EMBL" id="PWJ94804.1"/>
    </source>
</evidence>
<name>A0A8E3B7U4_RHILI</name>
<comment type="caution">
    <text evidence="1">The sequence shown here is derived from an EMBL/GenBank/DDBJ whole genome shotgun (WGS) entry which is preliminary data.</text>
</comment>
<sequence>MWEAMMLLRLLASASPRLSLGHARRGLPLSRRGLPLSGRGLPLSGRGLPLALPADTLKGAIRLSFAAWRLSLPFAEPLNNQGHHDRKIA</sequence>
<accession>A0A8E3B7U4</accession>